<dbReference type="InterPro" id="IPR011990">
    <property type="entry name" value="TPR-like_helical_dom_sf"/>
</dbReference>
<comment type="caution">
    <text evidence="1">The sequence shown here is derived from an EMBL/GenBank/DDBJ whole genome shotgun (WGS) entry which is preliminary data.</text>
</comment>
<gene>
    <name evidence="1" type="ORF">BRYFOR_09230</name>
</gene>
<proteinExistence type="predicted"/>
<evidence type="ECO:0000313" key="2">
    <source>
        <dbReference type="Proteomes" id="UP000005561"/>
    </source>
</evidence>
<name>C6LKN4_9FIRM</name>
<dbReference type="STRING" id="168384.SAMN05660368_03070"/>
<dbReference type="Gene3D" id="1.25.40.10">
    <property type="entry name" value="Tetratricopeptide repeat domain"/>
    <property type="match status" value="1"/>
</dbReference>
<evidence type="ECO:0000313" key="1">
    <source>
        <dbReference type="EMBL" id="EET58771.1"/>
    </source>
</evidence>
<dbReference type="Proteomes" id="UP000005561">
    <property type="component" value="Unassembled WGS sequence"/>
</dbReference>
<organism evidence="1 2">
    <name type="scientific">Marvinbryantia formatexigens DSM 14469</name>
    <dbReference type="NCBI Taxonomy" id="478749"/>
    <lineage>
        <taxon>Bacteria</taxon>
        <taxon>Bacillati</taxon>
        <taxon>Bacillota</taxon>
        <taxon>Clostridia</taxon>
        <taxon>Lachnospirales</taxon>
        <taxon>Lachnospiraceae</taxon>
        <taxon>Marvinbryantia</taxon>
    </lineage>
</organism>
<dbReference type="EMBL" id="ACCL02000025">
    <property type="protein sequence ID" value="EET58771.1"/>
    <property type="molecule type" value="Genomic_DNA"/>
</dbReference>
<dbReference type="AlphaFoldDB" id="C6LKN4"/>
<dbReference type="SUPFAM" id="SSF48452">
    <property type="entry name" value="TPR-like"/>
    <property type="match status" value="1"/>
</dbReference>
<sequence>MNRSVIMDNEKKNSFYGITDIGQAEELLNLFRRDHPNDIVGAENMLQELLEVLLAPETKLTGTATDFHNFSVSITRITNDNRNALAIVKEGLKIHACDTDLLADALRYGYNCGEKEECETLYKRLQSIDKSSWTWRAFSFSIDYLIGIYSSDRVHSFSVEDILKLAQEYKENQPDEEDAWLSEQEIYAKTNQPEKGIKVLEEAMEKFSSCPRCWLRYADIMMDKGEYEKAEPVIKKMRRDPKTSEAINSSYMFYLDGLCKMRRLINSDEYDEGEVDPKEVLRVYKAFQLSLASPGLRENTKRNIEEQINRLSTETDIEYPQEWRV</sequence>
<protein>
    <recommendedName>
        <fullName evidence="3">Tetratricopeptide repeat protein</fullName>
    </recommendedName>
</protein>
<keyword evidence="2" id="KW-1185">Reference proteome</keyword>
<accession>C6LKN4</accession>
<reference evidence="1" key="1">
    <citation type="submission" date="2009-07" db="EMBL/GenBank/DDBJ databases">
        <authorList>
            <person name="Weinstock G."/>
            <person name="Sodergren E."/>
            <person name="Clifton S."/>
            <person name="Fulton L."/>
            <person name="Fulton B."/>
            <person name="Courtney L."/>
            <person name="Fronick C."/>
            <person name="Harrison M."/>
            <person name="Strong C."/>
            <person name="Farmer C."/>
            <person name="Delahaunty K."/>
            <person name="Markovic C."/>
            <person name="Hall O."/>
            <person name="Minx P."/>
            <person name="Tomlinson C."/>
            <person name="Mitreva M."/>
            <person name="Nelson J."/>
            <person name="Hou S."/>
            <person name="Wollam A."/>
            <person name="Pepin K.H."/>
            <person name="Johnson M."/>
            <person name="Bhonagiri V."/>
            <person name="Nash W.E."/>
            <person name="Warren W."/>
            <person name="Chinwalla A."/>
            <person name="Mardis E.R."/>
            <person name="Wilson R.K."/>
        </authorList>
    </citation>
    <scope>NUCLEOTIDE SEQUENCE [LARGE SCALE GENOMIC DNA]</scope>
    <source>
        <strain evidence="1">DSM 14469</strain>
    </source>
</reference>
<evidence type="ECO:0008006" key="3">
    <source>
        <dbReference type="Google" id="ProtNLM"/>
    </source>
</evidence>